<evidence type="ECO:0000313" key="2">
    <source>
        <dbReference type="EMBL" id="MDT3403919.1"/>
    </source>
</evidence>
<dbReference type="SUPFAM" id="SSF109854">
    <property type="entry name" value="DinB/YfiT-like putative metalloenzymes"/>
    <property type="match status" value="1"/>
</dbReference>
<evidence type="ECO:0000259" key="1">
    <source>
        <dbReference type="Pfam" id="PF12867"/>
    </source>
</evidence>
<reference evidence="3" key="1">
    <citation type="submission" date="2023-07" db="EMBL/GenBank/DDBJ databases">
        <title>Functional and genomic diversity of the sorghum phyllosphere microbiome.</title>
        <authorList>
            <person name="Shade A."/>
        </authorList>
    </citation>
    <scope>NUCLEOTIDE SEQUENCE [LARGE SCALE GENOMIC DNA]</scope>
    <source>
        <strain evidence="3">SORGH_AS_0422</strain>
    </source>
</reference>
<dbReference type="InterPro" id="IPR024775">
    <property type="entry name" value="DinB-like"/>
</dbReference>
<dbReference type="InterPro" id="IPR034660">
    <property type="entry name" value="DinB/YfiT-like"/>
</dbReference>
<dbReference type="RefSeq" id="WP_311951265.1">
    <property type="nucleotide sequence ID" value="NZ_JAVLVU010000001.1"/>
</dbReference>
<dbReference type="Pfam" id="PF12867">
    <property type="entry name" value="DinB_2"/>
    <property type="match status" value="1"/>
</dbReference>
<dbReference type="Gene3D" id="1.20.120.450">
    <property type="entry name" value="dinb family like domain"/>
    <property type="match status" value="1"/>
</dbReference>
<keyword evidence="3" id="KW-1185">Reference proteome</keyword>
<gene>
    <name evidence="2" type="ORF">QE417_002991</name>
</gene>
<dbReference type="Proteomes" id="UP001258315">
    <property type="component" value="Unassembled WGS sequence"/>
</dbReference>
<organism evidence="2 3">
    <name type="scientific">Mucilaginibacter terrae</name>
    <dbReference type="NCBI Taxonomy" id="1955052"/>
    <lineage>
        <taxon>Bacteria</taxon>
        <taxon>Pseudomonadati</taxon>
        <taxon>Bacteroidota</taxon>
        <taxon>Sphingobacteriia</taxon>
        <taxon>Sphingobacteriales</taxon>
        <taxon>Sphingobacteriaceae</taxon>
        <taxon>Mucilaginibacter</taxon>
    </lineage>
</organism>
<sequence>MITQPQPGEYASFYEGYINKAAQAGNVLQTLVQLKDSTFGFFTSLPPEKTDYAYAEGKWTIKQLLSHMIDAERVFAFRLLCFLRRDATPLPGFDENAYVEQTDLSNFTLQNLAAEFKALREANLFLYNSVTDEQSLYQGTANGRPVSVRALLYITAGHELHHISIIKERYL</sequence>
<feature type="domain" description="DinB-like" evidence="1">
    <location>
        <begin position="32"/>
        <end position="166"/>
    </location>
</feature>
<protein>
    <submittedName>
        <fullName evidence="2">Damage-inducible protein DinB</fullName>
    </submittedName>
</protein>
<comment type="caution">
    <text evidence="2">The sequence shown here is derived from an EMBL/GenBank/DDBJ whole genome shotgun (WGS) entry which is preliminary data.</text>
</comment>
<proteinExistence type="predicted"/>
<name>A0ABU3GVX5_9SPHI</name>
<evidence type="ECO:0000313" key="3">
    <source>
        <dbReference type="Proteomes" id="UP001258315"/>
    </source>
</evidence>
<dbReference type="EMBL" id="JAVLVU010000001">
    <property type="protein sequence ID" value="MDT3403919.1"/>
    <property type="molecule type" value="Genomic_DNA"/>
</dbReference>
<accession>A0ABU3GVX5</accession>